<protein>
    <submittedName>
        <fullName evidence="2">Uncharacterized protein</fullName>
    </submittedName>
</protein>
<dbReference type="EMBL" id="KV454307">
    <property type="protein sequence ID" value="ODQ68968.1"/>
    <property type="molecule type" value="Genomic_DNA"/>
</dbReference>
<organism evidence="2 3">
    <name type="scientific">Lipomyces starkeyi NRRL Y-11557</name>
    <dbReference type="NCBI Taxonomy" id="675824"/>
    <lineage>
        <taxon>Eukaryota</taxon>
        <taxon>Fungi</taxon>
        <taxon>Dikarya</taxon>
        <taxon>Ascomycota</taxon>
        <taxon>Saccharomycotina</taxon>
        <taxon>Lipomycetes</taxon>
        <taxon>Lipomycetales</taxon>
        <taxon>Lipomycetaceae</taxon>
        <taxon>Lipomyces</taxon>
    </lineage>
</organism>
<evidence type="ECO:0000313" key="2">
    <source>
        <dbReference type="EMBL" id="ODQ68968.1"/>
    </source>
</evidence>
<sequence>MSSIFRAIFVLLALAYLASADEYVSSVKLCLFKGHPKHSPGESVFWLEEEYNQYNMPFYTMSELGYSEFKSIKVALNDGTKSDALIYLYHNREATTENVAFVNYDKTAYHFSGSEKLDSEKFKLVGGGKMVVDFGSCVTPGYNWEWNVVSTTPAVAGHVKRPVTFE</sequence>
<dbReference type="OrthoDB" id="10326442at2759"/>
<feature type="signal peptide" evidence="1">
    <location>
        <begin position="1"/>
        <end position="20"/>
    </location>
</feature>
<proteinExistence type="predicted"/>
<evidence type="ECO:0000313" key="3">
    <source>
        <dbReference type="Proteomes" id="UP000094385"/>
    </source>
</evidence>
<gene>
    <name evidence="2" type="ORF">LIPSTDRAFT_204669</name>
</gene>
<evidence type="ECO:0000256" key="1">
    <source>
        <dbReference type="SAM" id="SignalP"/>
    </source>
</evidence>
<reference evidence="2 3" key="1">
    <citation type="journal article" date="2016" name="Proc. Natl. Acad. Sci. U.S.A.">
        <title>Comparative genomics of biotechnologically important yeasts.</title>
        <authorList>
            <person name="Riley R."/>
            <person name="Haridas S."/>
            <person name="Wolfe K.H."/>
            <person name="Lopes M.R."/>
            <person name="Hittinger C.T."/>
            <person name="Goeker M."/>
            <person name="Salamov A.A."/>
            <person name="Wisecaver J.H."/>
            <person name="Long T.M."/>
            <person name="Calvey C.H."/>
            <person name="Aerts A.L."/>
            <person name="Barry K.W."/>
            <person name="Choi C."/>
            <person name="Clum A."/>
            <person name="Coughlan A.Y."/>
            <person name="Deshpande S."/>
            <person name="Douglass A.P."/>
            <person name="Hanson S.J."/>
            <person name="Klenk H.-P."/>
            <person name="LaButti K.M."/>
            <person name="Lapidus A."/>
            <person name="Lindquist E.A."/>
            <person name="Lipzen A.M."/>
            <person name="Meier-Kolthoff J.P."/>
            <person name="Ohm R.A."/>
            <person name="Otillar R.P."/>
            <person name="Pangilinan J.L."/>
            <person name="Peng Y."/>
            <person name="Rokas A."/>
            <person name="Rosa C.A."/>
            <person name="Scheuner C."/>
            <person name="Sibirny A.A."/>
            <person name="Slot J.C."/>
            <person name="Stielow J.B."/>
            <person name="Sun H."/>
            <person name="Kurtzman C.P."/>
            <person name="Blackwell M."/>
            <person name="Grigoriev I.V."/>
            <person name="Jeffries T.W."/>
        </authorList>
    </citation>
    <scope>NUCLEOTIDE SEQUENCE [LARGE SCALE GENOMIC DNA]</scope>
    <source>
        <strain evidence="2 3">NRRL Y-11557</strain>
    </source>
</reference>
<dbReference type="Proteomes" id="UP000094385">
    <property type="component" value="Unassembled WGS sequence"/>
</dbReference>
<feature type="chain" id="PRO_5009133967" evidence="1">
    <location>
        <begin position="21"/>
        <end position="166"/>
    </location>
</feature>
<name>A0A1E3PUL9_LIPST</name>
<accession>A0A1E3PUL9</accession>
<keyword evidence="3" id="KW-1185">Reference proteome</keyword>
<dbReference type="AlphaFoldDB" id="A0A1E3PUL9"/>
<keyword evidence="1" id="KW-0732">Signal</keyword>